<keyword evidence="1" id="KW-0812">Transmembrane</keyword>
<keyword evidence="1" id="KW-0472">Membrane</keyword>
<evidence type="ECO:0000256" key="1">
    <source>
        <dbReference type="SAM" id="Phobius"/>
    </source>
</evidence>
<feature type="transmembrane region" description="Helical" evidence="1">
    <location>
        <begin position="134"/>
        <end position="154"/>
    </location>
</feature>
<protein>
    <submittedName>
        <fullName evidence="2">Uncharacterized protein</fullName>
    </submittedName>
</protein>
<keyword evidence="1" id="KW-1133">Transmembrane helix</keyword>
<name>A0A1A9VLY9_GLOAU</name>
<dbReference type="AlphaFoldDB" id="A0A1A9VLY9"/>
<dbReference type="VEuPathDB" id="VectorBase:GAUT041257"/>
<dbReference type="EnsemblMetazoa" id="GAUT041257-RA">
    <property type="protein sequence ID" value="GAUT041257-PA"/>
    <property type="gene ID" value="GAUT041257"/>
</dbReference>
<sequence>MPSNSLKPAGNCWESTHVISIKLTNMQRVFSLERKRRAVNTSFSSSQLDNRFDFRERQLKFCDNDYRGKQIRLPSHLIYRKICYFFQLVPTRRLAWPWLYDSGRPLWTPPSVVVVLPPKHEEDGRLAARVNARLLVMLIVIALVSGTFTLRPQIAASASMSVSFDRISSDL</sequence>
<accession>A0A1A9VLY9</accession>
<keyword evidence="3" id="KW-1185">Reference proteome</keyword>
<evidence type="ECO:0000313" key="2">
    <source>
        <dbReference type="EnsemblMetazoa" id="GAUT041257-PA"/>
    </source>
</evidence>
<reference evidence="2" key="1">
    <citation type="submission" date="2020-05" db="UniProtKB">
        <authorList>
            <consortium name="EnsemblMetazoa"/>
        </authorList>
    </citation>
    <scope>IDENTIFICATION</scope>
    <source>
        <strain evidence="2">TTRI</strain>
    </source>
</reference>
<organism evidence="2 3">
    <name type="scientific">Glossina austeni</name>
    <name type="common">Savannah tsetse fly</name>
    <dbReference type="NCBI Taxonomy" id="7395"/>
    <lineage>
        <taxon>Eukaryota</taxon>
        <taxon>Metazoa</taxon>
        <taxon>Ecdysozoa</taxon>
        <taxon>Arthropoda</taxon>
        <taxon>Hexapoda</taxon>
        <taxon>Insecta</taxon>
        <taxon>Pterygota</taxon>
        <taxon>Neoptera</taxon>
        <taxon>Endopterygota</taxon>
        <taxon>Diptera</taxon>
        <taxon>Brachycera</taxon>
        <taxon>Muscomorpha</taxon>
        <taxon>Hippoboscoidea</taxon>
        <taxon>Glossinidae</taxon>
        <taxon>Glossina</taxon>
    </lineage>
</organism>
<proteinExistence type="predicted"/>
<dbReference type="Proteomes" id="UP000078200">
    <property type="component" value="Unassembled WGS sequence"/>
</dbReference>
<evidence type="ECO:0000313" key="3">
    <source>
        <dbReference type="Proteomes" id="UP000078200"/>
    </source>
</evidence>